<organism evidence="1">
    <name type="scientific">Microviridae sp. ct4S516</name>
    <dbReference type="NCBI Taxonomy" id="2826726"/>
    <lineage>
        <taxon>Viruses</taxon>
        <taxon>Monodnaviria</taxon>
        <taxon>Sangervirae</taxon>
        <taxon>Phixviricota</taxon>
        <taxon>Malgrandaviricetes</taxon>
        <taxon>Petitvirales</taxon>
        <taxon>Microviridae</taxon>
    </lineage>
</organism>
<evidence type="ECO:0000313" key="1">
    <source>
        <dbReference type="EMBL" id="DAD86492.1"/>
    </source>
</evidence>
<name>A0A8S5MWA7_9VIRU</name>
<protein>
    <submittedName>
        <fullName evidence="1">Co-chaperone HscB</fullName>
    </submittedName>
</protein>
<proteinExistence type="predicted"/>
<accession>A0A8S5MWA7</accession>
<sequence length="41" mass="4656">MYLKRYANKRTCCWNCGKPEGFSIVSMAVLLSSRVWGQLAS</sequence>
<dbReference type="EMBL" id="BK015000">
    <property type="protein sequence ID" value="DAD86492.1"/>
    <property type="molecule type" value="Genomic_DNA"/>
</dbReference>
<reference evidence="1" key="1">
    <citation type="journal article" date="2021" name="Proc. Natl. Acad. Sci. U.S.A.">
        <title>A Catalog of Tens of Thousands of Viruses from Human Metagenomes Reveals Hidden Associations with Chronic Diseases.</title>
        <authorList>
            <person name="Tisza M.J."/>
            <person name="Buck C.B."/>
        </authorList>
    </citation>
    <scope>NUCLEOTIDE SEQUENCE</scope>
    <source>
        <strain evidence="1">Ct4S516</strain>
    </source>
</reference>